<dbReference type="Proteomes" id="UP000226431">
    <property type="component" value="Unassembled WGS sequence"/>
</dbReference>
<dbReference type="EMBL" id="NJES01000173">
    <property type="protein sequence ID" value="PHH76247.1"/>
    <property type="molecule type" value="Genomic_DNA"/>
</dbReference>
<evidence type="ECO:0000313" key="2">
    <source>
        <dbReference type="Proteomes" id="UP000226431"/>
    </source>
</evidence>
<comment type="caution">
    <text evidence="1">The sequence shown here is derived from an EMBL/GenBank/DDBJ whole genome shotgun (WGS) entry which is preliminary data.</text>
</comment>
<keyword evidence="2" id="KW-1185">Reference proteome</keyword>
<evidence type="ECO:0000313" key="1">
    <source>
        <dbReference type="EMBL" id="PHH76247.1"/>
    </source>
</evidence>
<dbReference type="OrthoDB" id="10308426at2759"/>
<gene>
    <name evidence="1" type="ORF">CDD80_1696</name>
</gene>
<protein>
    <submittedName>
        <fullName evidence="1">Uncharacterized protein</fullName>
    </submittedName>
</protein>
<name>A0A2C5Z5F5_9HYPO</name>
<dbReference type="AlphaFoldDB" id="A0A2C5Z5F5"/>
<sequence length="97" mass="10606">MKASTISSLLMATTTTAKSIELCKEKSMGGCDYYDSSWSCDYIDDVVGIPDAKIRSGSVRFFGYCNLYSGENCDGISFRLDTRGLEAMPFAPKSIIC</sequence>
<accession>A0A2C5Z5F5</accession>
<reference evidence="1 2" key="1">
    <citation type="submission" date="2017-06" db="EMBL/GenBank/DDBJ databases">
        <title>Ant-infecting Ophiocordyceps genomes reveal a high diversity of potential behavioral manipulation genes and a possible major role for enterotoxins.</title>
        <authorList>
            <person name="De Bekker C."/>
            <person name="Evans H.C."/>
            <person name="Brachmann A."/>
            <person name="Hughes D.P."/>
        </authorList>
    </citation>
    <scope>NUCLEOTIDE SEQUENCE [LARGE SCALE GENOMIC DNA]</scope>
    <source>
        <strain evidence="1 2">Map16</strain>
    </source>
</reference>
<organism evidence="1 2">
    <name type="scientific">Ophiocordyceps camponoti-rufipedis</name>
    <dbReference type="NCBI Taxonomy" id="2004952"/>
    <lineage>
        <taxon>Eukaryota</taxon>
        <taxon>Fungi</taxon>
        <taxon>Dikarya</taxon>
        <taxon>Ascomycota</taxon>
        <taxon>Pezizomycotina</taxon>
        <taxon>Sordariomycetes</taxon>
        <taxon>Hypocreomycetidae</taxon>
        <taxon>Hypocreales</taxon>
        <taxon>Ophiocordycipitaceae</taxon>
        <taxon>Ophiocordyceps</taxon>
    </lineage>
</organism>
<proteinExistence type="predicted"/>